<evidence type="ECO:0000256" key="4">
    <source>
        <dbReference type="ARBA" id="ARBA00022692"/>
    </source>
</evidence>
<evidence type="ECO:0000313" key="9">
    <source>
        <dbReference type="EMBL" id="RLJ65042.1"/>
    </source>
</evidence>
<name>A0A497XDG3_9PROT</name>
<dbReference type="InterPro" id="IPR011701">
    <property type="entry name" value="MFS"/>
</dbReference>
<keyword evidence="3" id="KW-1003">Cell membrane</keyword>
<proteinExistence type="predicted"/>
<accession>A0A497XDG3</accession>
<evidence type="ECO:0000256" key="1">
    <source>
        <dbReference type="ARBA" id="ARBA00004651"/>
    </source>
</evidence>
<dbReference type="PANTHER" id="PTHR23517:SF3">
    <property type="entry name" value="INTEGRAL MEMBRANE TRANSPORT PROTEIN"/>
    <property type="match status" value="1"/>
</dbReference>
<feature type="transmembrane region" description="Helical" evidence="7">
    <location>
        <begin position="245"/>
        <end position="268"/>
    </location>
</feature>
<dbReference type="InterPro" id="IPR005829">
    <property type="entry name" value="Sugar_transporter_CS"/>
</dbReference>
<evidence type="ECO:0000256" key="2">
    <source>
        <dbReference type="ARBA" id="ARBA00022448"/>
    </source>
</evidence>
<dbReference type="GO" id="GO:0022857">
    <property type="term" value="F:transmembrane transporter activity"/>
    <property type="evidence" value="ECO:0007669"/>
    <property type="project" value="InterPro"/>
</dbReference>
<feature type="transmembrane region" description="Helical" evidence="7">
    <location>
        <begin position="151"/>
        <end position="169"/>
    </location>
</feature>
<dbReference type="InterPro" id="IPR020846">
    <property type="entry name" value="MFS_dom"/>
</dbReference>
<feature type="transmembrane region" description="Helical" evidence="7">
    <location>
        <begin position="54"/>
        <end position="75"/>
    </location>
</feature>
<feature type="transmembrane region" description="Helical" evidence="7">
    <location>
        <begin position="87"/>
        <end position="104"/>
    </location>
</feature>
<feature type="transmembrane region" description="Helical" evidence="7">
    <location>
        <begin position="400"/>
        <end position="418"/>
    </location>
</feature>
<keyword evidence="2" id="KW-0813">Transport</keyword>
<feature type="transmembrane region" description="Helical" evidence="7">
    <location>
        <begin position="310"/>
        <end position="327"/>
    </location>
</feature>
<evidence type="ECO:0000256" key="3">
    <source>
        <dbReference type="ARBA" id="ARBA00022475"/>
    </source>
</evidence>
<dbReference type="PROSITE" id="PS50850">
    <property type="entry name" value="MFS"/>
    <property type="match status" value="1"/>
</dbReference>
<gene>
    <name evidence="9" type="ORF">DFR35_1698</name>
</gene>
<dbReference type="Proteomes" id="UP000268908">
    <property type="component" value="Unassembled WGS sequence"/>
</dbReference>
<evidence type="ECO:0000259" key="8">
    <source>
        <dbReference type="PROSITE" id="PS50850"/>
    </source>
</evidence>
<evidence type="ECO:0000313" key="10">
    <source>
        <dbReference type="Proteomes" id="UP000268908"/>
    </source>
</evidence>
<dbReference type="AlphaFoldDB" id="A0A497XDG3"/>
<dbReference type="Pfam" id="PF07690">
    <property type="entry name" value="MFS_1"/>
    <property type="match status" value="2"/>
</dbReference>
<dbReference type="Gene3D" id="1.20.1250.20">
    <property type="entry name" value="MFS general substrate transporter like domains"/>
    <property type="match status" value="2"/>
</dbReference>
<dbReference type="GO" id="GO:0005886">
    <property type="term" value="C:plasma membrane"/>
    <property type="evidence" value="ECO:0007669"/>
    <property type="project" value="UniProtKB-SubCell"/>
</dbReference>
<sequence>MSVADDIQHGIRANLGQFAHQLFQVLLVGMTIGMMRTVVPALAESEFGVPRGSFALLVAFVVGFGFVKGALNFVAGRLAESWGRRRVLLLGWVTAIPIPLLIYFAPSWDWIVVATLLLGVNQGFTWSMTQTAKLDLTRPDQRGLTIGFNEFAGYIGVAIAGIATGYLAAELGPRTGLLIFGLAVIGLATLTTALFIKDTLPWARKEKPMAAATGEALHPRYPAGVSAKPSTGEIFTLVTWRDRRFFAICQAGLVEKFVDALIWVFYPVYLYGKGVSLPGIGWIVGVYGFTWGASQLVTGRLSDTWGRQKLNVAGMWVCGGGVALMLLGEGAAWWSFSAAVSGLGMAMLYPNLSAAIADISAPHWRASAIGTYRFWRDLGYGIGALGLGLAAASTHSIEGAFLFVAASMALSGLGLAILGEETHPRLNPAIHHVVGLPRGDYLRGAPQGDYLRGVPPEPTFSAQPRLEVRVISQTVPGGRCGLYTGYGQALARHMGARFQLDISAERDAHGHGFPSIWINGSPLQPSDGLIVMPNDIMAVLGANGIGADDDLGPALDAEIAKMLHEGG</sequence>
<dbReference type="PANTHER" id="PTHR23517">
    <property type="entry name" value="RESISTANCE PROTEIN MDTM, PUTATIVE-RELATED-RELATED"/>
    <property type="match status" value="1"/>
</dbReference>
<organism evidence="9 10">
    <name type="scientific">Sulfurisoma sediminicola</name>
    <dbReference type="NCBI Taxonomy" id="1381557"/>
    <lineage>
        <taxon>Bacteria</taxon>
        <taxon>Pseudomonadati</taxon>
        <taxon>Pseudomonadota</taxon>
        <taxon>Betaproteobacteria</taxon>
        <taxon>Nitrosomonadales</taxon>
        <taxon>Sterolibacteriaceae</taxon>
        <taxon>Sulfurisoma</taxon>
    </lineage>
</organism>
<keyword evidence="10" id="KW-1185">Reference proteome</keyword>
<comment type="subcellular location">
    <subcellularLocation>
        <location evidence="1">Cell membrane</location>
        <topology evidence="1">Multi-pass membrane protein</topology>
    </subcellularLocation>
</comment>
<evidence type="ECO:0000256" key="5">
    <source>
        <dbReference type="ARBA" id="ARBA00022989"/>
    </source>
</evidence>
<dbReference type="PROSITE" id="PS00216">
    <property type="entry name" value="SUGAR_TRANSPORT_1"/>
    <property type="match status" value="1"/>
</dbReference>
<feature type="transmembrane region" description="Helical" evidence="7">
    <location>
        <begin position="175"/>
        <end position="196"/>
    </location>
</feature>
<keyword evidence="6 7" id="KW-0472">Membrane</keyword>
<dbReference type="EMBL" id="RCCI01000005">
    <property type="protein sequence ID" value="RLJ65042.1"/>
    <property type="molecule type" value="Genomic_DNA"/>
</dbReference>
<comment type="caution">
    <text evidence="9">The sequence shown here is derived from an EMBL/GenBank/DDBJ whole genome shotgun (WGS) entry which is preliminary data.</text>
</comment>
<dbReference type="InterPro" id="IPR050171">
    <property type="entry name" value="MFS_Transporters"/>
</dbReference>
<feature type="transmembrane region" description="Helical" evidence="7">
    <location>
        <begin position="280"/>
        <end position="298"/>
    </location>
</feature>
<feature type="transmembrane region" description="Helical" evidence="7">
    <location>
        <begin position="22"/>
        <end position="42"/>
    </location>
</feature>
<dbReference type="InterPro" id="IPR036259">
    <property type="entry name" value="MFS_trans_sf"/>
</dbReference>
<feature type="domain" description="Major facilitator superfamily (MFS) profile" evidence="8">
    <location>
        <begin position="17"/>
        <end position="423"/>
    </location>
</feature>
<dbReference type="SUPFAM" id="SSF103473">
    <property type="entry name" value="MFS general substrate transporter"/>
    <property type="match status" value="1"/>
</dbReference>
<feature type="transmembrane region" description="Helical" evidence="7">
    <location>
        <begin position="110"/>
        <end position="130"/>
    </location>
</feature>
<evidence type="ECO:0000256" key="7">
    <source>
        <dbReference type="SAM" id="Phobius"/>
    </source>
</evidence>
<evidence type="ECO:0000256" key="6">
    <source>
        <dbReference type="ARBA" id="ARBA00023136"/>
    </source>
</evidence>
<dbReference type="RefSeq" id="WP_243642592.1">
    <property type="nucleotide sequence ID" value="NZ_BHVV01000006.1"/>
</dbReference>
<protein>
    <submittedName>
        <fullName evidence="9">Putative MFS family arabinose efflux permease</fullName>
    </submittedName>
</protein>
<keyword evidence="4 7" id="KW-0812">Transmembrane</keyword>
<reference evidence="9 10" key="1">
    <citation type="submission" date="2018-10" db="EMBL/GenBank/DDBJ databases">
        <title>Genomic Encyclopedia of Type Strains, Phase IV (KMG-IV): sequencing the most valuable type-strain genomes for metagenomic binning, comparative biology and taxonomic classification.</title>
        <authorList>
            <person name="Goeker M."/>
        </authorList>
    </citation>
    <scope>NUCLEOTIDE SEQUENCE [LARGE SCALE GENOMIC DNA]</scope>
    <source>
        <strain evidence="9 10">DSM 26916</strain>
    </source>
</reference>
<keyword evidence="5 7" id="KW-1133">Transmembrane helix</keyword>